<organism evidence="1">
    <name type="scientific">Anguilla anguilla</name>
    <name type="common">European freshwater eel</name>
    <name type="synonym">Muraena anguilla</name>
    <dbReference type="NCBI Taxonomy" id="7936"/>
    <lineage>
        <taxon>Eukaryota</taxon>
        <taxon>Metazoa</taxon>
        <taxon>Chordata</taxon>
        <taxon>Craniata</taxon>
        <taxon>Vertebrata</taxon>
        <taxon>Euteleostomi</taxon>
        <taxon>Actinopterygii</taxon>
        <taxon>Neopterygii</taxon>
        <taxon>Teleostei</taxon>
        <taxon>Anguilliformes</taxon>
        <taxon>Anguillidae</taxon>
        <taxon>Anguilla</taxon>
    </lineage>
</organism>
<reference evidence="1" key="1">
    <citation type="submission" date="2014-11" db="EMBL/GenBank/DDBJ databases">
        <authorList>
            <person name="Amaro Gonzalez C."/>
        </authorList>
    </citation>
    <scope>NUCLEOTIDE SEQUENCE</scope>
</reference>
<sequence>MLTPQTVVFTVKTQPWYCI</sequence>
<name>A0A0E9PBD4_ANGAN</name>
<evidence type="ECO:0000313" key="1">
    <source>
        <dbReference type="EMBL" id="JAH01330.1"/>
    </source>
</evidence>
<dbReference type="AlphaFoldDB" id="A0A0E9PBD4"/>
<accession>A0A0E9PBD4</accession>
<reference evidence="1" key="2">
    <citation type="journal article" date="2015" name="Fish Shellfish Immunol.">
        <title>Early steps in the European eel (Anguilla anguilla)-Vibrio vulnificus interaction in the gills: Role of the RtxA13 toxin.</title>
        <authorList>
            <person name="Callol A."/>
            <person name="Pajuelo D."/>
            <person name="Ebbesson L."/>
            <person name="Teles M."/>
            <person name="MacKenzie S."/>
            <person name="Amaro C."/>
        </authorList>
    </citation>
    <scope>NUCLEOTIDE SEQUENCE</scope>
</reference>
<protein>
    <submittedName>
        <fullName evidence="1">Uncharacterized protein</fullName>
    </submittedName>
</protein>
<proteinExistence type="predicted"/>
<dbReference type="EMBL" id="GBXM01107247">
    <property type="protein sequence ID" value="JAH01330.1"/>
    <property type="molecule type" value="Transcribed_RNA"/>
</dbReference>